<dbReference type="Pfam" id="PF13639">
    <property type="entry name" value="zf-RING_2"/>
    <property type="match status" value="1"/>
</dbReference>
<feature type="transmembrane region" description="Helical" evidence="7">
    <location>
        <begin position="78"/>
        <end position="97"/>
    </location>
</feature>
<dbReference type="OMA" id="FHPYCLK"/>
<keyword evidence="7" id="KW-0812">Transmembrane</keyword>
<evidence type="ECO:0000256" key="4">
    <source>
        <dbReference type="ARBA" id="ARBA00022786"/>
    </source>
</evidence>
<evidence type="ECO:0000256" key="2">
    <source>
        <dbReference type="ARBA" id="ARBA00022723"/>
    </source>
</evidence>
<dbReference type="GO" id="GO:0061630">
    <property type="term" value="F:ubiquitin protein ligase activity"/>
    <property type="evidence" value="ECO:0000318"/>
    <property type="project" value="GO_Central"/>
</dbReference>
<dbReference type="InParanoid" id="D6WME6"/>
<dbReference type="GO" id="GO:0012505">
    <property type="term" value="C:endomembrane system"/>
    <property type="evidence" value="ECO:0000318"/>
    <property type="project" value="GO_Central"/>
</dbReference>
<sequence length="307" mass="36544">MDTVQDSPEQQNFFKRLVKFISYPFVAVGRKLILWLHFTELLFIRLYNIYALICQLFFFVCCAVVYHESTELEKHEEHVLIALKTLLFYSVFTYFTTKTRDILTTNRTSLFRNFSMMEGVCRIIIEWAKAIIVVFCLREQGIYFRPSIPYAATTFTYYLCTEKIFTEILQKVIKYCEFQIFEDLDHLYVPLALNVYTMTMSFTADLYLILTTEFVTFSLCCAYFTIYLRLKDSYYNFWKLLVLEKQTFNSFRDASQQDLDDYDDICAVCLNKMSKAKITPCNHFFHPYCLKECLKNSFLCPLCKVNF</sequence>
<evidence type="ECO:0000256" key="7">
    <source>
        <dbReference type="SAM" id="Phobius"/>
    </source>
</evidence>
<keyword evidence="4" id="KW-0833">Ubl conjugation pathway</keyword>
<dbReference type="PROSITE" id="PS50089">
    <property type="entry name" value="ZF_RING_2"/>
    <property type="match status" value="1"/>
</dbReference>
<dbReference type="EMBL" id="KQ971343">
    <property type="protein sequence ID" value="EFA04260.2"/>
    <property type="molecule type" value="Genomic_DNA"/>
</dbReference>
<evidence type="ECO:0000256" key="6">
    <source>
        <dbReference type="PROSITE-ProRule" id="PRU00175"/>
    </source>
</evidence>
<feature type="transmembrane region" description="Helical" evidence="7">
    <location>
        <begin position="20"/>
        <end position="38"/>
    </location>
</feature>
<keyword evidence="3 6" id="KW-0863">Zinc-finger</keyword>
<dbReference type="HOGENOM" id="CLU_061654_0_0_1"/>
<feature type="transmembrane region" description="Helical" evidence="7">
    <location>
        <begin position="206"/>
        <end position="230"/>
    </location>
</feature>
<dbReference type="InterPro" id="IPR001841">
    <property type="entry name" value="Znf_RING"/>
</dbReference>
<dbReference type="Proteomes" id="UP000007266">
    <property type="component" value="Linkage group 5"/>
</dbReference>
<dbReference type="SMART" id="SM00184">
    <property type="entry name" value="RING"/>
    <property type="match status" value="1"/>
</dbReference>
<protein>
    <recommendedName>
        <fullName evidence="8">RING-type domain-containing protein</fullName>
    </recommendedName>
</protein>
<keyword evidence="1" id="KW-0808">Transferase</keyword>
<feature type="transmembrane region" description="Helical" evidence="7">
    <location>
        <begin position="44"/>
        <end position="66"/>
    </location>
</feature>
<proteinExistence type="predicted"/>
<dbReference type="InterPro" id="IPR013083">
    <property type="entry name" value="Znf_RING/FYVE/PHD"/>
</dbReference>
<evidence type="ECO:0000313" key="10">
    <source>
        <dbReference type="Proteomes" id="UP000007266"/>
    </source>
</evidence>
<evidence type="ECO:0000256" key="3">
    <source>
        <dbReference type="ARBA" id="ARBA00022771"/>
    </source>
</evidence>
<accession>D6WME6</accession>
<organism evidence="9 10">
    <name type="scientific">Tribolium castaneum</name>
    <name type="common">Red flour beetle</name>
    <dbReference type="NCBI Taxonomy" id="7070"/>
    <lineage>
        <taxon>Eukaryota</taxon>
        <taxon>Metazoa</taxon>
        <taxon>Ecdysozoa</taxon>
        <taxon>Arthropoda</taxon>
        <taxon>Hexapoda</taxon>
        <taxon>Insecta</taxon>
        <taxon>Pterygota</taxon>
        <taxon>Neoptera</taxon>
        <taxon>Endopterygota</taxon>
        <taxon>Coleoptera</taxon>
        <taxon>Polyphaga</taxon>
        <taxon>Cucujiformia</taxon>
        <taxon>Tenebrionidae</taxon>
        <taxon>Tenebrionidae incertae sedis</taxon>
        <taxon>Tribolium</taxon>
    </lineage>
</organism>
<dbReference type="Gene3D" id="3.30.40.10">
    <property type="entry name" value="Zinc/RING finger domain, C3HC4 (zinc finger)"/>
    <property type="match status" value="1"/>
</dbReference>
<keyword evidence="7" id="KW-0472">Membrane</keyword>
<name>D6WME6_TRICA</name>
<dbReference type="PANTHER" id="PTHR15067:SF4">
    <property type="entry name" value="E3 UBIQUITIN-PROTEIN LIGASE RNF8"/>
    <property type="match status" value="1"/>
</dbReference>
<reference evidence="9 10" key="1">
    <citation type="journal article" date="2008" name="Nature">
        <title>The genome of the model beetle and pest Tribolium castaneum.</title>
        <authorList>
            <consortium name="Tribolium Genome Sequencing Consortium"/>
            <person name="Richards S."/>
            <person name="Gibbs R.A."/>
            <person name="Weinstock G.M."/>
            <person name="Brown S.J."/>
            <person name="Denell R."/>
            <person name="Beeman R.W."/>
            <person name="Gibbs R."/>
            <person name="Beeman R.W."/>
            <person name="Brown S.J."/>
            <person name="Bucher G."/>
            <person name="Friedrich M."/>
            <person name="Grimmelikhuijzen C.J."/>
            <person name="Klingler M."/>
            <person name="Lorenzen M."/>
            <person name="Richards S."/>
            <person name="Roth S."/>
            <person name="Schroder R."/>
            <person name="Tautz D."/>
            <person name="Zdobnov E.M."/>
            <person name="Muzny D."/>
            <person name="Gibbs R.A."/>
            <person name="Weinstock G.M."/>
            <person name="Attaway T."/>
            <person name="Bell S."/>
            <person name="Buhay C.J."/>
            <person name="Chandrabose M.N."/>
            <person name="Chavez D."/>
            <person name="Clerk-Blankenburg K.P."/>
            <person name="Cree A."/>
            <person name="Dao M."/>
            <person name="Davis C."/>
            <person name="Chacko J."/>
            <person name="Dinh H."/>
            <person name="Dugan-Rocha S."/>
            <person name="Fowler G."/>
            <person name="Garner T.T."/>
            <person name="Garnes J."/>
            <person name="Gnirke A."/>
            <person name="Hawes A."/>
            <person name="Hernandez J."/>
            <person name="Hines S."/>
            <person name="Holder M."/>
            <person name="Hume J."/>
            <person name="Jhangiani S.N."/>
            <person name="Joshi V."/>
            <person name="Khan Z.M."/>
            <person name="Jackson L."/>
            <person name="Kovar C."/>
            <person name="Kowis A."/>
            <person name="Lee S."/>
            <person name="Lewis L.R."/>
            <person name="Margolis J."/>
            <person name="Morgan M."/>
            <person name="Nazareth L.V."/>
            <person name="Nguyen N."/>
            <person name="Okwuonu G."/>
            <person name="Parker D."/>
            <person name="Richards S."/>
            <person name="Ruiz S.J."/>
            <person name="Santibanez J."/>
            <person name="Savard J."/>
            <person name="Scherer S.E."/>
            <person name="Schneider B."/>
            <person name="Sodergren E."/>
            <person name="Tautz D."/>
            <person name="Vattahil S."/>
            <person name="Villasana D."/>
            <person name="White C.S."/>
            <person name="Wright R."/>
            <person name="Park Y."/>
            <person name="Beeman R.W."/>
            <person name="Lord J."/>
            <person name="Oppert B."/>
            <person name="Lorenzen M."/>
            <person name="Brown S."/>
            <person name="Wang L."/>
            <person name="Savard J."/>
            <person name="Tautz D."/>
            <person name="Richards S."/>
            <person name="Weinstock G."/>
            <person name="Gibbs R.A."/>
            <person name="Liu Y."/>
            <person name="Worley K."/>
            <person name="Weinstock G."/>
            <person name="Elsik C.G."/>
            <person name="Reese J.T."/>
            <person name="Elhaik E."/>
            <person name="Landan G."/>
            <person name="Graur D."/>
            <person name="Arensburger P."/>
            <person name="Atkinson P."/>
            <person name="Beeman R.W."/>
            <person name="Beidler J."/>
            <person name="Brown S.J."/>
            <person name="Demuth J.P."/>
            <person name="Drury D.W."/>
            <person name="Du Y.Z."/>
            <person name="Fujiwara H."/>
            <person name="Lorenzen M."/>
            <person name="Maselli V."/>
            <person name="Osanai M."/>
            <person name="Park Y."/>
            <person name="Robertson H.M."/>
            <person name="Tu Z."/>
            <person name="Wang J.J."/>
            <person name="Wang S."/>
            <person name="Richards S."/>
            <person name="Song H."/>
            <person name="Zhang L."/>
            <person name="Sodergren E."/>
            <person name="Werner D."/>
            <person name="Stanke M."/>
            <person name="Morgenstern B."/>
            <person name="Solovyev V."/>
            <person name="Kosarev P."/>
            <person name="Brown G."/>
            <person name="Chen H.C."/>
            <person name="Ermolaeva O."/>
            <person name="Hlavina W."/>
            <person name="Kapustin Y."/>
            <person name="Kiryutin B."/>
            <person name="Kitts P."/>
            <person name="Maglott D."/>
            <person name="Pruitt K."/>
            <person name="Sapojnikov V."/>
            <person name="Souvorov A."/>
            <person name="Mackey A.J."/>
            <person name="Waterhouse R.M."/>
            <person name="Wyder S."/>
            <person name="Zdobnov E.M."/>
            <person name="Zdobnov E.M."/>
            <person name="Wyder S."/>
            <person name="Kriventseva E.V."/>
            <person name="Kadowaki T."/>
            <person name="Bork P."/>
            <person name="Aranda M."/>
            <person name="Bao R."/>
            <person name="Beermann A."/>
            <person name="Berns N."/>
            <person name="Bolognesi R."/>
            <person name="Bonneton F."/>
            <person name="Bopp D."/>
            <person name="Brown S.J."/>
            <person name="Bucher G."/>
            <person name="Butts T."/>
            <person name="Chaumot A."/>
            <person name="Denell R.E."/>
            <person name="Ferrier D.E."/>
            <person name="Friedrich M."/>
            <person name="Gordon C.M."/>
            <person name="Jindra M."/>
            <person name="Klingler M."/>
            <person name="Lan Q."/>
            <person name="Lattorff H.M."/>
            <person name="Laudet V."/>
            <person name="von Levetsow C."/>
            <person name="Liu Z."/>
            <person name="Lutz R."/>
            <person name="Lynch J.A."/>
            <person name="da Fonseca R.N."/>
            <person name="Posnien N."/>
            <person name="Reuter R."/>
            <person name="Roth S."/>
            <person name="Savard J."/>
            <person name="Schinko J.B."/>
            <person name="Schmitt C."/>
            <person name="Schoppmeier M."/>
            <person name="Schroder R."/>
            <person name="Shippy T.D."/>
            <person name="Simonnet F."/>
            <person name="Marques-Souza H."/>
            <person name="Tautz D."/>
            <person name="Tomoyasu Y."/>
            <person name="Trauner J."/>
            <person name="Van der Zee M."/>
            <person name="Vervoort M."/>
            <person name="Wittkopp N."/>
            <person name="Wimmer E.A."/>
            <person name="Yang X."/>
            <person name="Jones A.K."/>
            <person name="Sattelle D.B."/>
            <person name="Ebert P.R."/>
            <person name="Nelson D."/>
            <person name="Scott J.G."/>
            <person name="Beeman R.W."/>
            <person name="Muthukrishnan S."/>
            <person name="Kramer K.J."/>
            <person name="Arakane Y."/>
            <person name="Beeman R.W."/>
            <person name="Zhu Q."/>
            <person name="Hogenkamp D."/>
            <person name="Dixit R."/>
            <person name="Oppert B."/>
            <person name="Jiang H."/>
            <person name="Zou Z."/>
            <person name="Marshall J."/>
            <person name="Elpidina E."/>
            <person name="Vinokurov K."/>
            <person name="Oppert C."/>
            <person name="Zou Z."/>
            <person name="Evans J."/>
            <person name="Lu Z."/>
            <person name="Zhao P."/>
            <person name="Sumathipala N."/>
            <person name="Altincicek B."/>
            <person name="Vilcinskas A."/>
            <person name="Williams M."/>
            <person name="Hultmark D."/>
            <person name="Hetru C."/>
            <person name="Jiang H."/>
            <person name="Grimmelikhuijzen C.J."/>
            <person name="Hauser F."/>
            <person name="Cazzamali G."/>
            <person name="Williamson M."/>
            <person name="Park Y."/>
            <person name="Li B."/>
            <person name="Tanaka Y."/>
            <person name="Predel R."/>
            <person name="Neupert S."/>
            <person name="Schachtner J."/>
            <person name="Verleyen P."/>
            <person name="Raible F."/>
            <person name="Bork P."/>
            <person name="Friedrich M."/>
            <person name="Walden K.K."/>
            <person name="Robertson H.M."/>
            <person name="Angeli S."/>
            <person name="Foret S."/>
            <person name="Bucher G."/>
            <person name="Schuetz S."/>
            <person name="Maleszka R."/>
            <person name="Wimmer E.A."/>
            <person name="Beeman R.W."/>
            <person name="Lorenzen M."/>
            <person name="Tomoyasu Y."/>
            <person name="Miller S.C."/>
            <person name="Grossmann D."/>
            <person name="Bucher G."/>
        </authorList>
    </citation>
    <scope>NUCLEOTIDE SEQUENCE [LARGE SCALE GENOMIC DNA]</scope>
    <source>
        <strain evidence="9 10">Georgia GA2</strain>
    </source>
</reference>
<keyword evidence="2" id="KW-0479">Metal-binding</keyword>
<feature type="domain" description="RING-type" evidence="8">
    <location>
        <begin position="266"/>
        <end position="304"/>
    </location>
</feature>
<keyword evidence="5" id="KW-0862">Zinc</keyword>
<dbReference type="AlphaFoldDB" id="D6WME6"/>
<evidence type="ECO:0000256" key="1">
    <source>
        <dbReference type="ARBA" id="ARBA00022679"/>
    </source>
</evidence>
<dbReference type="GO" id="GO:0043161">
    <property type="term" value="P:proteasome-mediated ubiquitin-dependent protein catabolic process"/>
    <property type="evidence" value="ECO:0000318"/>
    <property type="project" value="GO_Central"/>
</dbReference>
<reference evidence="9 10" key="2">
    <citation type="journal article" date="2010" name="Nucleic Acids Res.">
        <title>BeetleBase in 2010: revisions to provide comprehensive genomic information for Tribolium castaneum.</title>
        <authorList>
            <person name="Kim H.S."/>
            <person name="Murphy T."/>
            <person name="Xia J."/>
            <person name="Caragea D."/>
            <person name="Park Y."/>
            <person name="Beeman R.W."/>
            <person name="Lorenzen M.D."/>
            <person name="Butcher S."/>
            <person name="Manak J.R."/>
            <person name="Brown S.J."/>
        </authorList>
    </citation>
    <scope>GENOME REANNOTATION</scope>
    <source>
        <strain evidence="9 10">Georgia GA2</strain>
    </source>
</reference>
<dbReference type="GO" id="GO:0008270">
    <property type="term" value="F:zinc ion binding"/>
    <property type="evidence" value="ECO:0007669"/>
    <property type="project" value="UniProtKB-KW"/>
</dbReference>
<dbReference type="STRING" id="7070.D6WME6"/>
<evidence type="ECO:0000313" key="9">
    <source>
        <dbReference type="EMBL" id="EFA04260.2"/>
    </source>
</evidence>
<dbReference type="SUPFAM" id="SSF57850">
    <property type="entry name" value="RING/U-box"/>
    <property type="match status" value="1"/>
</dbReference>
<keyword evidence="10" id="KW-1185">Reference proteome</keyword>
<dbReference type="PANTHER" id="PTHR15067">
    <property type="entry name" value="E3 UBIQUITIN-PROTEIN LIGASE RNF8"/>
    <property type="match status" value="1"/>
</dbReference>
<evidence type="ECO:0000259" key="8">
    <source>
        <dbReference type="PROSITE" id="PS50089"/>
    </source>
</evidence>
<keyword evidence="7" id="KW-1133">Transmembrane helix</keyword>
<evidence type="ECO:0000256" key="5">
    <source>
        <dbReference type="ARBA" id="ARBA00022833"/>
    </source>
</evidence>
<dbReference type="eggNOG" id="KOG0802">
    <property type="taxonomic scope" value="Eukaryota"/>
</dbReference>
<gene>
    <name evidence="9" type="primary">AUGUSTUS-3.0.2_14550</name>
    <name evidence="9" type="ORF">TcasGA2_TC014550</name>
</gene>